<reference evidence="2" key="2">
    <citation type="submission" date="2024-06" db="UniProtKB">
        <authorList>
            <consortium name="EnsemblMetazoa"/>
        </authorList>
    </citation>
    <scope>IDENTIFICATION</scope>
</reference>
<organism evidence="2 3">
    <name type="scientific">Amphimedon queenslandica</name>
    <name type="common">Sponge</name>
    <dbReference type="NCBI Taxonomy" id="400682"/>
    <lineage>
        <taxon>Eukaryota</taxon>
        <taxon>Metazoa</taxon>
        <taxon>Porifera</taxon>
        <taxon>Demospongiae</taxon>
        <taxon>Heteroscleromorpha</taxon>
        <taxon>Haplosclerida</taxon>
        <taxon>Niphatidae</taxon>
        <taxon>Amphimedon</taxon>
    </lineage>
</organism>
<dbReference type="Proteomes" id="UP000007879">
    <property type="component" value="Unassembled WGS sequence"/>
</dbReference>
<protein>
    <submittedName>
        <fullName evidence="2">Uncharacterized protein</fullName>
    </submittedName>
</protein>
<dbReference type="RefSeq" id="XP_019856803.1">
    <property type="nucleotide sequence ID" value="XM_020001244.1"/>
</dbReference>
<keyword evidence="3" id="KW-1185">Reference proteome</keyword>
<evidence type="ECO:0000256" key="1">
    <source>
        <dbReference type="SAM" id="Phobius"/>
    </source>
</evidence>
<name>A0AAN0JJF7_AMPQE</name>
<evidence type="ECO:0000313" key="2">
    <source>
        <dbReference type="EnsemblMetazoa" id="XP_019856803.1"/>
    </source>
</evidence>
<keyword evidence="1" id="KW-0812">Transmembrane</keyword>
<dbReference type="GeneID" id="109585248"/>
<dbReference type="EnsemblMetazoa" id="XM_020001244.1">
    <property type="protein sequence ID" value="XP_019856803.1"/>
    <property type="gene ID" value="LOC109585248"/>
</dbReference>
<dbReference type="KEGG" id="aqu:109585248"/>
<feature type="transmembrane region" description="Helical" evidence="1">
    <location>
        <begin position="260"/>
        <end position="285"/>
    </location>
</feature>
<evidence type="ECO:0000313" key="3">
    <source>
        <dbReference type="Proteomes" id="UP000007879"/>
    </source>
</evidence>
<reference evidence="3" key="1">
    <citation type="journal article" date="2010" name="Nature">
        <title>The Amphimedon queenslandica genome and the evolution of animal complexity.</title>
        <authorList>
            <person name="Srivastava M."/>
            <person name="Simakov O."/>
            <person name="Chapman J."/>
            <person name="Fahey B."/>
            <person name="Gauthier M.E."/>
            <person name="Mitros T."/>
            <person name="Richards G.S."/>
            <person name="Conaco C."/>
            <person name="Dacre M."/>
            <person name="Hellsten U."/>
            <person name="Larroux C."/>
            <person name="Putnam N.H."/>
            <person name="Stanke M."/>
            <person name="Adamska M."/>
            <person name="Darling A."/>
            <person name="Degnan S.M."/>
            <person name="Oakley T.H."/>
            <person name="Plachetzki D.C."/>
            <person name="Zhai Y."/>
            <person name="Adamski M."/>
            <person name="Calcino A."/>
            <person name="Cummins S.F."/>
            <person name="Goodstein D.M."/>
            <person name="Harris C."/>
            <person name="Jackson D.J."/>
            <person name="Leys S.P."/>
            <person name="Shu S."/>
            <person name="Woodcroft B.J."/>
            <person name="Vervoort M."/>
            <person name="Kosik K.S."/>
            <person name="Manning G."/>
            <person name="Degnan B.M."/>
            <person name="Rokhsar D.S."/>
        </authorList>
    </citation>
    <scope>NUCLEOTIDE SEQUENCE [LARGE SCALE GENOMIC DNA]</scope>
</reference>
<sequence>MEYSVDNAGVYNISIVNYTLLFNETRKYFYVELLNFVQSNKRFCDIAIVGKIESCEEDADKYYSPENIATNMRETYVLYIMDGLEPCKTYTAVISVMNTLKNKIENEDNVNITTSSNSIQDVVLSIEGDGSVSVRCVYEESSTVDGCHVIFTHTTTGKKEYFNVTYDNSALISLPTNGNYTVTAYAITNMTIVPWSCVQPKEVALTITTETALDLYSSSWTDGITSSIIDNAFYVSSTIVISVLPTVVPSSQSTQSALMIVLLSTFGGLLLVLMLLIMIICSYFPL</sequence>
<accession>A0AAN0JJF7</accession>
<proteinExistence type="predicted"/>
<dbReference type="AlphaFoldDB" id="A0AAN0JJF7"/>
<keyword evidence="1" id="KW-0472">Membrane</keyword>
<keyword evidence="1" id="KW-1133">Transmembrane helix</keyword>